<reference evidence="3" key="2">
    <citation type="submission" date="2015-03" db="EMBL/GenBank/DDBJ databases">
        <authorList>
            <consortium name="Pathogen Informatics"/>
            <person name="Murphy D."/>
        </authorList>
    </citation>
    <scope>NUCLEOTIDE SEQUENCE</scope>
    <source>
        <strain evidence="3">N09902308</strain>
    </source>
</reference>
<organism evidence="2 4">
    <name type="scientific">Mycobacterium tuberculosis</name>
    <dbReference type="NCBI Taxonomy" id="1773"/>
    <lineage>
        <taxon>Bacteria</taxon>
        <taxon>Bacillati</taxon>
        <taxon>Actinomycetota</taxon>
        <taxon>Actinomycetes</taxon>
        <taxon>Mycobacteriales</taxon>
        <taxon>Mycobacteriaceae</taxon>
        <taxon>Mycobacterium</taxon>
        <taxon>Mycobacterium tuberculosis complex</taxon>
    </lineage>
</organism>
<dbReference type="EMBL" id="CSAE01000800">
    <property type="protein sequence ID" value="COW93605.1"/>
    <property type="molecule type" value="Genomic_DNA"/>
</dbReference>
<dbReference type="Proteomes" id="UP000039021">
    <property type="component" value="Unassembled WGS sequence"/>
</dbReference>
<name>A0A0U0UQ85_MYCTX</name>
<feature type="region of interest" description="Disordered" evidence="1">
    <location>
        <begin position="42"/>
        <end position="61"/>
    </location>
</feature>
<evidence type="ECO:0000313" key="2">
    <source>
        <dbReference type="EMBL" id="COW93605.1"/>
    </source>
</evidence>
<feature type="region of interest" description="Disordered" evidence="1">
    <location>
        <begin position="1"/>
        <end position="30"/>
    </location>
</feature>
<gene>
    <name evidence="2" type="ORF">ERS007703_04486</name>
    <name evidence="3" type="ORF">ERS007739_04830</name>
</gene>
<dbReference type="AlphaFoldDB" id="A0A0U0UQ85"/>
<feature type="compositionally biased region" description="Pro residues" evidence="1">
    <location>
        <begin position="52"/>
        <end position="61"/>
    </location>
</feature>
<reference evidence="4 5" key="1">
    <citation type="submission" date="2015-03" db="EMBL/GenBank/DDBJ databases">
        <authorList>
            <consortium name="Pathogen Informatics"/>
        </authorList>
    </citation>
    <scope>NUCLEOTIDE SEQUENCE [LARGE SCALE GENOMIC DNA]</scope>
    <source>
        <strain evidence="4">K00500041</strain>
        <strain evidence="5">N09902308</strain>
    </source>
</reference>
<accession>A0A0U0UQ85</accession>
<dbReference type="Proteomes" id="UP000038802">
    <property type="component" value="Unassembled WGS sequence"/>
</dbReference>
<evidence type="ECO:0000313" key="4">
    <source>
        <dbReference type="Proteomes" id="UP000038802"/>
    </source>
</evidence>
<sequence length="61" mass="6222">MRIPSSSARADGFGTNTISPISRSGSSEATVLDPVTQSCLYSGVDNAAPAPTRNPPSMPTV</sequence>
<evidence type="ECO:0000313" key="5">
    <source>
        <dbReference type="Proteomes" id="UP000039021"/>
    </source>
</evidence>
<dbReference type="EMBL" id="CSBK01003288">
    <property type="protein sequence ID" value="CPA77346.1"/>
    <property type="molecule type" value="Genomic_DNA"/>
</dbReference>
<evidence type="ECO:0000313" key="3">
    <source>
        <dbReference type="EMBL" id="CPA77346.1"/>
    </source>
</evidence>
<proteinExistence type="predicted"/>
<evidence type="ECO:0000256" key="1">
    <source>
        <dbReference type="SAM" id="MobiDB-lite"/>
    </source>
</evidence>
<reference evidence="2" key="3">
    <citation type="submission" date="2015-03" db="EMBL/GenBank/DDBJ databases">
        <authorList>
            <person name="Murphy D."/>
        </authorList>
    </citation>
    <scope>NUCLEOTIDE SEQUENCE [LARGE SCALE GENOMIC DNA]</scope>
    <source>
        <strain evidence="2">K00500041</strain>
    </source>
</reference>
<protein>
    <submittedName>
        <fullName evidence="2">Uncharacterized protein</fullName>
    </submittedName>
</protein>